<dbReference type="RefSeq" id="WP_110336178.1">
    <property type="nucleotide sequence ID" value="NZ_MASU01000005.1"/>
</dbReference>
<sequence length="285" mass="29565">MTEVLLSGLRIGESARWHEGRLWLSNWGTGEVLAVGLDGAAEVMATVPTTLPFSIDWLPDGRLLVVAGPEQRLLRQEPDGSLVDHADLSGLPGGLNEIVVDGRGRGYVNGGADFHPAEGEAPGFIALVTPEGEVREVADGIAFPNGMVVTPDGGTLVIAESFAGTLTAFDIGEDGGLANRRVWAPVPGDGMVLDAEGAIWTPGWGASGPACVRVAEGGAVLETVPLEHAGFACALGGEDGRTLFVLTADWRMTDGFEENLERLLTGPATGRVLTARAPAPHAGHP</sequence>
<dbReference type="AlphaFoldDB" id="A0A318MBF3"/>
<name>A0A318MBF3_9PSEU</name>
<organism evidence="2 3">
    <name type="scientific">Prauserella flavalba</name>
    <dbReference type="NCBI Taxonomy" id="1477506"/>
    <lineage>
        <taxon>Bacteria</taxon>
        <taxon>Bacillati</taxon>
        <taxon>Actinomycetota</taxon>
        <taxon>Actinomycetes</taxon>
        <taxon>Pseudonocardiales</taxon>
        <taxon>Pseudonocardiaceae</taxon>
        <taxon>Prauserella</taxon>
    </lineage>
</organism>
<gene>
    <name evidence="2" type="ORF">BA062_12120</name>
</gene>
<accession>A0A318MBF3</accession>
<dbReference type="Pfam" id="PF08450">
    <property type="entry name" value="SGL"/>
    <property type="match status" value="1"/>
</dbReference>
<dbReference type="InterPro" id="IPR011042">
    <property type="entry name" value="6-blade_b-propeller_TolB-like"/>
</dbReference>
<reference evidence="2 3" key="1">
    <citation type="submission" date="2016-07" db="EMBL/GenBank/DDBJ databases">
        <title>Draft genome sequence of Prauserella sp. YIM 121212, isolated from alkaline soil.</title>
        <authorList>
            <person name="Ruckert C."/>
            <person name="Albersmeier A."/>
            <person name="Jiang C.-L."/>
            <person name="Jiang Y."/>
            <person name="Kalinowski J."/>
            <person name="Schneider O."/>
            <person name="Winkler A."/>
            <person name="Zotchev S.B."/>
        </authorList>
    </citation>
    <scope>NUCLEOTIDE SEQUENCE [LARGE SCALE GENOMIC DNA]</scope>
    <source>
        <strain evidence="2 3">YIM 121212</strain>
    </source>
</reference>
<dbReference type="OrthoDB" id="2633250at2"/>
<feature type="domain" description="SMP-30/Gluconolactonase/LRE-like region" evidence="1">
    <location>
        <begin position="11"/>
        <end position="248"/>
    </location>
</feature>
<dbReference type="PANTHER" id="PTHR47572:SF5">
    <property type="entry name" value="BLR2277 PROTEIN"/>
    <property type="match status" value="1"/>
</dbReference>
<dbReference type="InterPro" id="IPR051262">
    <property type="entry name" value="SMP-30/CGR1_Lactonase"/>
</dbReference>
<proteinExistence type="predicted"/>
<dbReference type="Gene3D" id="2.120.10.30">
    <property type="entry name" value="TolB, C-terminal domain"/>
    <property type="match status" value="1"/>
</dbReference>
<keyword evidence="3" id="KW-1185">Reference proteome</keyword>
<dbReference type="InterPro" id="IPR013658">
    <property type="entry name" value="SGL"/>
</dbReference>
<evidence type="ECO:0000259" key="1">
    <source>
        <dbReference type="Pfam" id="PF08450"/>
    </source>
</evidence>
<protein>
    <submittedName>
        <fullName evidence="2">Gluconolaconase</fullName>
    </submittedName>
</protein>
<dbReference type="EMBL" id="MASU01000005">
    <property type="protein sequence ID" value="PXY36179.1"/>
    <property type="molecule type" value="Genomic_DNA"/>
</dbReference>
<dbReference type="PANTHER" id="PTHR47572">
    <property type="entry name" value="LIPOPROTEIN-RELATED"/>
    <property type="match status" value="1"/>
</dbReference>
<evidence type="ECO:0000313" key="2">
    <source>
        <dbReference type="EMBL" id="PXY36179.1"/>
    </source>
</evidence>
<comment type="caution">
    <text evidence="2">The sequence shown here is derived from an EMBL/GenBank/DDBJ whole genome shotgun (WGS) entry which is preliminary data.</text>
</comment>
<dbReference type="SUPFAM" id="SSF63829">
    <property type="entry name" value="Calcium-dependent phosphotriesterase"/>
    <property type="match status" value="1"/>
</dbReference>
<dbReference type="Proteomes" id="UP000247892">
    <property type="component" value="Unassembled WGS sequence"/>
</dbReference>
<evidence type="ECO:0000313" key="3">
    <source>
        <dbReference type="Proteomes" id="UP000247892"/>
    </source>
</evidence>